<organism evidence="1 2">
    <name type="scientific">Pediococcus stilesii</name>
    <dbReference type="NCBI Taxonomy" id="331679"/>
    <lineage>
        <taxon>Bacteria</taxon>
        <taxon>Bacillati</taxon>
        <taxon>Bacillota</taxon>
        <taxon>Bacilli</taxon>
        <taxon>Lactobacillales</taxon>
        <taxon>Lactobacillaceae</taxon>
        <taxon>Pediococcus</taxon>
    </lineage>
</organism>
<accession>A0A5R9BWC4</accession>
<evidence type="ECO:0000313" key="2">
    <source>
        <dbReference type="Proteomes" id="UP000305541"/>
    </source>
</evidence>
<evidence type="ECO:0000313" key="1">
    <source>
        <dbReference type="EMBL" id="TLQ04311.1"/>
    </source>
</evidence>
<protein>
    <submittedName>
        <fullName evidence="1">Uncharacterized protein</fullName>
    </submittedName>
</protein>
<name>A0A5R9BWC4_9LACO</name>
<dbReference type="OrthoDB" id="2322033at2"/>
<dbReference type="AlphaFoldDB" id="A0A5R9BWC4"/>
<sequence length="76" mass="9278">MALSQQQKEAIRDALLAIDDPYYFNTFKNAQDEDEWMRINEAYIQSDLQRLMPEGFDTRDLDVWRVIRRFLKQYDE</sequence>
<reference evidence="1 2" key="1">
    <citation type="submission" date="2019-05" db="EMBL/GenBank/DDBJ databases">
        <title>The metagenome of a microbial culture collection derived from dairy environment covers the genomic content of the human microbiome.</title>
        <authorList>
            <person name="Roder T."/>
            <person name="Wuthrich D."/>
            <person name="Sattari Z."/>
            <person name="Von Ah U."/>
            <person name="Bar C."/>
            <person name="Ronchi F."/>
            <person name="Macpherson A.J."/>
            <person name="Ganal-Vonarburg S.C."/>
            <person name="Bruggmann R."/>
            <person name="Vergeres G."/>
        </authorList>
    </citation>
    <scope>NUCLEOTIDE SEQUENCE [LARGE SCALE GENOMIC DNA]</scope>
    <source>
        <strain evidence="1 2">FAM 18815</strain>
    </source>
</reference>
<dbReference type="Proteomes" id="UP000305541">
    <property type="component" value="Unassembled WGS sequence"/>
</dbReference>
<proteinExistence type="predicted"/>
<comment type="caution">
    <text evidence="1">The sequence shown here is derived from an EMBL/GenBank/DDBJ whole genome shotgun (WGS) entry which is preliminary data.</text>
</comment>
<dbReference type="EMBL" id="VBTH01000008">
    <property type="protein sequence ID" value="TLQ04311.1"/>
    <property type="molecule type" value="Genomic_DNA"/>
</dbReference>
<gene>
    <name evidence="1" type="ORF">FEZ51_05790</name>
</gene>
<dbReference type="RefSeq" id="WP_138474349.1">
    <property type="nucleotide sequence ID" value="NZ_VBTH01000008.1"/>
</dbReference>